<dbReference type="EMBL" id="QMDV01000003">
    <property type="protein sequence ID" value="RAU82088.1"/>
    <property type="molecule type" value="Genomic_DNA"/>
</dbReference>
<gene>
    <name evidence="2" type="ORF">DP923_09730</name>
</gene>
<feature type="signal peptide" evidence="1">
    <location>
        <begin position="1"/>
        <end position="25"/>
    </location>
</feature>
<keyword evidence="3" id="KW-1185">Reference proteome</keyword>
<proteinExistence type="predicted"/>
<dbReference type="AlphaFoldDB" id="A0A364RCL5"/>
<dbReference type="RefSeq" id="WP_112305681.1">
    <property type="nucleotide sequence ID" value="NZ_QMDV01000003.1"/>
</dbReference>
<organism evidence="2 3">
    <name type="scientific">Pontibacter arcticus</name>
    <dbReference type="NCBI Taxonomy" id="2080288"/>
    <lineage>
        <taxon>Bacteria</taxon>
        <taxon>Pseudomonadati</taxon>
        <taxon>Bacteroidota</taxon>
        <taxon>Cytophagia</taxon>
        <taxon>Cytophagales</taxon>
        <taxon>Hymenobacteraceae</taxon>
        <taxon>Pontibacter</taxon>
    </lineage>
</organism>
<reference evidence="2 3" key="1">
    <citation type="submission" date="2018-06" db="EMBL/GenBank/DDBJ databases">
        <authorList>
            <person name="Liu Z.-W."/>
        </authorList>
    </citation>
    <scope>NUCLEOTIDE SEQUENCE [LARGE SCALE GENOMIC DNA]</scope>
    <source>
        <strain evidence="2 3">2b14</strain>
    </source>
</reference>
<feature type="chain" id="PRO_5016644592" evidence="1">
    <location>
        <begin position="26"/>
        <end position="316"/>
    </location>
</feature>
<evidence type="ECO:0000313" key="2">
    <source>
        <dbReference type="EMBL" id="RAU82088.1"/>
    </source>
</evidence>
<dbReference type="Pfam" id="PF11276">
    <property type="entry name" value="DUF3078"/>
    <property type="match status" value="1"/>
</dbReference>
<reference evidence="2 3" key="2">
    <citation type="submission" date="2018-07" db="EMBL/GenBank/DDBJ databases">
        <title>Pontibacter sp. 2b14 genomic sequence and assembly.</title>
        <authorList>
            <person name="Du Z.-J."/>
        </authorList>
    </citation>
    <scope>NUCLEOTIDE SEQUENCE [LARGE SCALE GENOMIC DNA]</scope>
    <source>
        <strain evidence="2 3">2b14</strain>
    </source>
</reference>
<name>A0A364RCL5_9BACT</name>
<keyword evidence="1" id="KW-0732">Signal</keyword>
<dbReference type="OrthoDB" id="1495718at2"/>
<protein>
    <submittedName>
        <fullName evidence="2">DUF3078 domain-containing protein</fullName>
    </submittedName>
</protein>
<evidence type="ECO:0000313" key="3">
    <source>
        <dbReference type="Proteomes" id="UP000251692"/>
    </source>
</evidence>
<dbReference type="Proteomes" id="UP000251692">
    <property type="component" value="Unassembled WGS sequence"/>
</dbReference>
<comment type="caution">
    <text evidence="2">The sequence shown here is derived from an EMBL/GenBank/DDBJ whole genome shotgun (WGS) entry which is preliminary data.</text>
</comment>
<evidence type="ECO:0000256" key="1">
    <source>
        <dbReference type="SAM" id="SignalP"/>
    </source>
</evidence>
<accession>A0A364RCL5</accession>
<sequence>MFYTFSRSVVCLVILCLSVFSESRAQGIPPDSLHNWNISGSGALNFSQVSLSNWAAGGQNSVSVLGTANLYANYKKGTNTWENVLSLTYGTVKLQGQRVRKSDDRFELNLKYGRNASTDWYYTAQLNLKTQLTPTYTVTRDTLLSDFFSPAAVLASLGMDYKPTPVLSVFISPFTGKFTIVKRQVLADQGLFGVAPAEKDMLGNPIIGTGSHIRKEFGGYVNIRFKKEVLTNVTLQSKLDLFSNYLKNAKNVDMNWENLVGFKVNKFISASLFAHLIYDDDVKIDVDRDGDNIKDGRGARLQFKETLGIGISYKFE</sequence>
<dbReference type="InterPro" id="IPR021428">
    <property type="entry name" value="DUF3078"/>
</dbReference>